<gene>
    <name evidence="1" type="ORF">GALL_552860</name>
</gene>
<evidence type="ECO:0000313" key="1">
    <source>
        <dbReference type="EMBL" id="OIQ63174.1"/>
    </source>
</evidence>
<proteinExistence type="predicted"/>
<comment type="caution">
    <text evidence="1">The sequence shown here is derived from an EMBL/GenBank/DDBJ whole genome shotgun (WGS) entry which is preliminary data.</text>
</comment>
<name>A0A1J5NWQ5_9ZZZZ</name>
<dbReference type="AlphaFoldDB" id="A0A1J5NWQ5"/>
<reference evidence="1" key="1">
    <citation type="submission" date="2016-10" db="EMBL/GenBank/DDBJ databases">
        <title>Sequence of Gallionella enrichment culture.</title>
        <authorList>
            <person name="Poehlein A."/>
            <person name="Muehling M."/>
            <person name="Daniel R."/>
        </authorList>
    </citation>
    <scope>NUCLEOTIDE SEQUENCE</scope>
</reference>
<dbReference type="EMBL" id="MLJW01009239">
    <property type="protein sequence ID" value="OIQ63174.1"/>
    <property type="molecule type" value="Genomic_DNA"/>
</dbReference>
<sequence length="114" mass="11966">MQLGLQALAFGDGISRGRRFLLAPLQQQLQLLDFALALDHAMDARIGNVEREAPGSAQMAGAIDAEADRGVRRRIGGELFADGDAGQPFVQHLGPVRILAAHLGAQRIGGSLAG</sequence>
<protein>
    <submittedName>
        <fullName evidence="1">Uncharacterized protein</fullName>
    </submittedName>
</protein>
<organism evidence="1">
    <name type="scientific">mine drainage metagenome</name>
    <dbReference type="NCBI Taxonomy" id="410659"/>
    <lineage>
        <taxon>unclassified sequences</taxon>
        <taxon>metagenomes</taxon>
        <taxon>ecological metagenomes</taxon>
    </lineage>
</organism>
<accession>A0A1J5NWQ5</accession>